<sequence>MSTDWVPSSCTLPTVEQPLRVAEFDQLFATAVRGVERVGPTRLRLLLDAAAEDVARELTDRETSCCSFFTFKFTPAGDGQVRLEASVPAAHSAVLDALAVRASARLRS</sequence>
<evidence type="ECO:0000313" key="1">
    <source>
        <dbReference type="EMBL" id="MFC3762650.1"/>
    </source>
</evidence>
<proteinExistence type="predicted"/>
<name>A0ABV7YBF2_9ACTN</name>
<evidence type="ECO:0008006" key="3">
    <source>
        <dbReference type="Google" id="ProtNLM"/>
    </source>
</evidence>
<protein>
    <recommendedName>
        <fullName evidence="3">Arsenate reductase</fullName>
    </recommendedName>
</protein>
<dbReference type="EMBL" id="JBHRZH010000015">
    <property type="protein sequence ID" value="MFC3762650.1"/>
    <property type="molecule type" value="Genomic_DNA"/>
</dbReference>
<gene>
    <name evidence="1" type="ORF">ACFOUW_17535</name>
</gene>
<accession>A0ABV7YBF2</accession>
<dbReference type="Proteomes" id="UP001595699">
    <property type="component" value="Unassembled WGS sequence"/>
</dbReference>
<reference evidence="2" key="1">
    <citation type="journal article" date="2019" name="Int. J. Syst. Evol. Microbiol.">
        <title>The Global Catalogue of Microorganisms (GCM) 10K type strain sequencing project: providing services to taxonomists for standard genome sequencing and annotation.</title>
        <authorList>
            <consortium name="The Broad Institute Genomics Platform"/>
            <consortium name="The Broad Institute Genome Sequencing Center for Infectious Disease"/>
            <person name="Wu L."/>
            <person name="Ma J."/>
        </authorList>
    </citation>
    <scope>NUCLEOTIDE SEQUENCE [LARGE SCALE GENOMIC DNA]</scope>
    <source>
        <strain evidence="2">CGMCC 4.7241</strain>
    </source>
</reference>
<keyword evidence="2" id="KW-1185">Reference proteome</keyword>
<evidence type="ECO:0000313" key="2">
    <source>
        <dbReference type="Proteomes" id="UP001595699"/>
    </source>
</evidence>
<comment type="caution">
    <text evidence="1">The sequence shown here is derived from an EMBL/GenBank/DDBJ whole genome shotgun (WGS) entry which is preliminary data.</text>
</comment>
<dbReference type="RefSeq" id="WP_205118927.1">
    <property type="nucleotide sequence ID" value="NZ_JAFBCM010000001.1"/>
</dbReference>
<organism evidence="1 2">
    <name type="scientific">Tenggerimyces flavus</name>
    <dbReference type="NCBI Taxonomy" id="1708749"/>
    <lineage>
        <taxon>Bacteria</taxon>
        <taxon>Bacillati</taxon>
        <taxon>Actinomycetota</taxon>
        <taxon>Actinomycetes</taxon>
        <taxon>Propionibacteriales</taxon>
        <taxon>Nocardioidaceae</taxon>
        <taxon>Tenggerimyces</taxon>
    </lineage>
</organism>